<evidence type="ECO:0000256" key="2">
    <source>
        <dbReference type="ARBA" id="ARBA00001946"/>
    </source>
</evidence>
<dbReference type="InterPro" id="IPR043519">
    <property type="entry name" value="NT_sf"/>
</dbReference>
<keyword evidence="10 17" id="KW-0239">DNA-directed DNA polymerase</keyword>
<evidence type="ECO:0000256" key="9">
    <source>
        <dbReference type="ARBA" id="ARBA00022842"/>
    </source>
</evidence>
<feature type="domain" description="BRCT" evidence="18">
    <location>
        <begin position="1"/>
        <end position="109"/>
    </location>
</feature>
<dbReference type="Pfam" id="PF10391">
    <property type="entry name" value="DNA_pol_lambd_f"/>
    <property type="match status" value="1"/>
</dbReference>
<keyword evidence="12 17" id="KW-0234">DNA repair</keyword>
<comment type="cofactor">
    <cofactor evidence="1">
        <name>Mn(2+)</name>
        <dbReference type="ChEBI" id="CHEBI:29035"/>
    </cofactor>
</comment>
<evidence type="ECO:0000256" key="16">
    <source>
        <dbReference type="PIRSR" id="PIRSR622312-50"/>
    </source>
</evidence>
<dbReference type="GO" id="GO:0006303">
    <property type="term" value="P:double-strand break repair via nonhomologous end joining"/>
    <property type="evidence" value="ECO:0007669"/>
    <property type="project" value="TreeGrafter"/>
</dbReference>
<keyword evidence="11" id="KW-0238">DNA-binding</keyword>
<dbReference type="OrthoDB" id="205514at2759"/>
<evidence type="ECO:0000256" key="12">
    <source>
        <dbReference type="ARBA" id="ARBA00023204"/>
    </source>
</evidence>
<reference evidence="20" key="1">
    <citation type="submission" date="2016-03" db="EMBL/GenBank/DDBJ databases">
        <authorList>
            <person name="Devillers Hugo."/>
        </authorList>
    </citation>
    <scope>NUCLEOTIDE SEQUENCE [LARGE SCALE GENOMIC DNA]</scope>
</reference>
<keyword evidence="14 17" id="KW-0539">Nucleus</keyword>
<dbReference type="InterPro" id="IPR029398">
    <property type="entry name" value="PolB_thumb"/>
</dbReference>
<keyword evidence="6 17" id="KW-0548">Nucleotidyltransferase</keyword>
<evidence type="ECO:0000256" key="4">
    <source>
        <dbReference type="ARBA" id="ARBA00022490"/>
    </source>
</evidence>
<dbReference type="GO" id="GO:0003677">
    <property type="term" value="F:DNA binding"/>
    <property type="evidence" value="ECO:0007669"/>
    <property type="project" value="UniProtKB-UniRule"/>
</dbReference>
<dbReference type="GO" id="GO:0016829">
    <property type="term" value="F:lyase activity"/>
    <property type="evidence" value="ECO:0007669"/>
    <property type="project" value="UniProtKB-KW"/>
</dbReference>
<dbReference type="Gene3D" id="3.30.210.10">
    <property type="entry name" value="DNA polymerase, thumb domain"/>
    <property type="match status" value="1"/>
</dbReference>
<dbReference type="InterPro" id="IPR002008">
    <property type="entry name" value="DNA_pol_X_beta-like"/>
</dbReference>
<evidence type="ECO:0000256" key="10">
    <source>
        <dbReference type="ARBA" id="ARBA00022932"/>
    </source>
</evidence>
<dbReference type="SUPFAM" id="SSF81585">
    <property type="entry name" value="PsbU/PolX domain-like"/>
    <property type="match status" value="1"/>
</dbReference>
<comment type="cofactor">
    <cofactor evidence="2">
        <name>Mg(2+)</name>
        <dbReference type="ChEBI" id="CHEBI:18420"/>
    </cofactor>
</comment>
<dbReference type="PRINTS" id="PR00870">
    <property type="entry name" value="DNAPOLXBETA"/>
</dbReference>
<dbReference type="PRINTS" id="PR00869">
    <property type="entry name" value="DNAPOLX"/>
</dbReference>
<feature type="active site" description="Nucleophile; Schiff-base intermediate with DNA; for 5'-dRP lyase activity" evidence="16">
    <location>
        <position position="239"/>
    </location>
</feature>
<evidence type="ECO:0000256" key="1">
    <source>
        <dbReference type="ARBA" id="ARBA00001936"/>
    </source>
</evidence>
<evidence type="ECO:0000256" key="13">
    <source>
        <dbReference type="ARBA" id="ARBA00023239"/>
    </source>
</evidence>
<evidence type="ECO:0000256" key="15">
    <source>
        <dbReference type="ARBA" id="ARBA00049244"/>
    </source>
</evidence>
<dbReference type="Pfam" id="PF16589">
    <property type="entry name" value="BRCT_2"/>
    <property type="match status" value="1"/>
</dbReference>
<keyword evidence="9" id="KW-0460">Magnesium</keyword>
<dbReference type="PROSITE" id="PS50172">
    <property type="entry name" value="BRCT"/>
    <property type="match status" value="1"/>
</dbReference>
<evidence type="ECO:0000313" key="19">
    <source>
        <dbReference type="EMBL" id="SCU91165.1"/>
    </source>
</evidence>
<dbReference type="Gene3D" id="3.40.50.10190">
    <property type="entry name" value="BRCT domain"/>
    <property type="match status" value="1"/>
</dbReference>
<evidence type="ECO:0000259" key="18">
    <source>
        <dbReference type="PROSITE" id="PS50172"/>
    </source>
</evidence>
<evidence type="ECO:0000256" key="17">
    <source>
        <dbReference type="RuleBase" id="RU366014"/>
    </source>
</evidence>
<evidence type="ECO:0000256" key="8">
    <source>
        <dbReference type="ARBA" id="ARBA00022763"/>
    </source>
</evidence>
<evidence type="ECO:0000256" key="14">
    <source>
        <dbReference type="ARBA" id="ARBA00023242"/>
    </source>
</evidence>
<accession>A0A1G4JL19</accession>
<dbReference type="InterPro" id="IPR018944">
    <property type="entry name" value="DNA_pol_lambd_fingers_domain"/>
</dbReference>
<dbReference type="InterPro" id="IPR028207">
    <property type="entry name" value="DNA_pol_B_palm_palm"/>
</dbReference>
<dbReference type="InterPro" id="IPR037160">
    <property type="entry name" value="DNA_Pol_thumb_sf"/>
</dbReference>
<dbReference type="InterPro" id="IPR027421">
    <property type="entry name" value="DNA_pol_lamdba_lyase_dom_sf"/>
</dbReference>
<dbReference type="InterPro" id="IPR022312">
    <property type="entry name" value="DNA_pol_X"/>
</dbReference>
<dbReference type="Proteomes" id="UP000191144">
    <property type="component" value="Chromosome E"/>
</dbReference>
<dbReference type="SUPFAM" id="SSF52113">
    <property type="entry name" value="BRCT domain"/>
    <property type="match status" value="1"/>
</dbReference>
<keyword evidence="20" id="KW-1185">Reference proteome</keyword>
<dbReference type="GO" id="GO:0046872">
    <property type="term" value="F:metal ion binding"/>
    <property type="evidence" value="ECO:0007669"/>
    <property type="project" value="UniProtKB-UniRule"/>
</dbReference>
<dbReference type="PANTHER" id="PTHR11276">
    <property type="entry name" value="DNA POLYMERASE TYPE-X FAMILY MEMBER"/>
    <property type="match status" value="1"/>
</dbReference>
<dbReference type="Gene3D" id="1.10.150.110">
    <property type="entry name" value="DNA polymerase beta, N-terminal domain-like"/>
    <property type="match status" value="1"/>
</dbReference>
<keyword evidence="13" id="KW-0456">Lyase</keyword>
<dbReference type="Pfam" id="PF14791">
    <property type="entry name" value="DNA_pol_B_thumb"/>
    <property type="match status" value="1"/>
</dbReference>
<dbReference type="GO" id="GO:0006284">
    <property type="term" value="P:base-excision repair"/>
    <property type="evidence" value="ECO:0007669"/>
    <property type="project" value="TreeGrafter"/>
</dbReference>
<keyword evidence="7" id="KW-0479">Metal-binding</keyword>
<dbReference type="Gene3D" id="3.30.460.10">
    <property type="entry name" value="Beta Polymerase, domain 2"/>
    <property type="match status" value="1"/>
</dbReference>
<dbReference type="SUPFAM" id="SSF47802">
    <property type="entry name" value="DNA polymerase beta, N-terminal domain-like"/>
    <property type="match status" value="1"/>
</dbReference>
<gene>
    <name evidence="19" type="ORF">LAME_0E11496G</name>
</gene>
<dbReference type="CDD" id="cd00141">
    <property type="entry name" value="NT_POLXc"/>
    <property type="match status" value="1"/>
</dbReference>
<proteinExistence type="inferred from homology"/>
<keyword evidence="8 17" id="KW-0227">DNA damage</keyword>
<name>A0A1G4JL19_9SACH</name>
<dbReference type="SMART" id="SM00483">
    <property type="entry name" value="POLXc"/>
    <property type="match status" value="1"/>
</dbReference>
<dbReference type="GO" id="GO:0005634">
    <property type="term" value="C:nucleus"/>
    <property type="evidence" value="ECO:0007669"/>
    <property type="project" value="UniProtKB-SubCell"/>
</dbReference>
<dbReference type="GO" id="GO:0003887">
    <property type="term" value="F:DNA-directed DNA polymerase activity"/>
    <property type="evidence" value="ECO:0007669"/>
    <property type="project" value="UniProtKB-UniRule"/>
</dbReference>
<comment type="catalytic activity">
    <reaction evidence="15 17">
        <text>DNA(n) + a 2'-deoxyribonucleoside 5'-triphosphate = DNA(n+1) + diphosphate</text>
        <dbReference type="Rhea" id="RHEA:22508"/>
        <dbReference type="Rhea" id="RHEA-COMP:17339"/>
        <dbReference type="Rhea" id="RHEA-COMP:17340"/>
        <dbReference type="ChEBI" id="CHEBI:33019"/>
        <dbReference type="ChEBI" id="CHEBI:61560"/>
        <dbReference type="ChEBI" id="CHEBI:173112"/>
        <dbReference type="EC" id="2.7.7.7"/>
    </reaction>
</comment>
<organism evidence="19 20">
    <name type="scientific">Lachancea meyersii CBS 8951</name>
    <dbReference type="NCBI Taxonomy" id="1266667"/>
    <lineage>
        <taxon>Eukaryota</taxon>
        <taxon>Fungi</taxon>
        <taxon>Dikarya</taxon>
        <taxon>Ascomycota</taxon>
        <taxon>Saccharomycotina</taxon>
        <taxon>Saccharomycetes</taxon>
        <taxon>Saccharomycetales</taxon>
        <taxon>Saccharomycetaceae</taxon>
        <taxon>Lachancea</taxon>
    </lineage>
</organism>
<comment type="subcellular location">
    <subcellularLocation>
        <location evidence="3 17">Nucleus</location>
    </subcellularLocation>
</comment>
<keyword evidence="4" id="KW-0963">Cytoplasm</keyword>
<dbReference type="PANTHER" id="PTHR11276:SF42">
    <property type="entry name" value="DNA POLYMERASE BETA"/>
    <property type="match status" value="1"/>
</dbReference>
<dbReference type="SUPFAM" id="SSF81301">
    <property type="entry name" value="Nucleotidyltransferase"/>
    <property type="match status" value="1"/>
</dbReference>
<dbReference type="InterPro" id="IPR010996">
    <property type="entry name" value="HHH_MUS81"/>
</dbReference>
<evidence type="ECO:0000256" key="6">
    <source>
        <dbReference type="ARBA" id="ARBA00022695"/>
    </source>
</evidence>
<evidence type="ECO:0000256" key="11">
    <source>
        <dbReference type="ARBA" id="ARBA00023125"/>
    </source>
</evidence>
<evidence type="ECO:0000313" key="20">
    <source>
        <dbReference type="Proteomes" id="UP000191144"/>
    </source>
</evidence>
<sequence>MKCPLFTGLSFLILPSIEPPRVQFIVKLIEANGGSMVDSLINDTVILINDTFVESHTLRKSELFHSEWSYDEELWYKLVSNEQLEFFKLSWLSECLKHQKLLDKADFRARLMEEDNGNSNSPHVDAISIETQSSAEDTEVEDQTLDFDVQTELLKSDANVMASQSVIEDTSESKSTVKPNLALTRALEQLFKKYRLQGDTYRARGYQLALQSIESHDKAITSEQEALSLPNIGPSIASKIQTILKLGSLPGLNEADKNEELLDYFMACHGVGAQTARKWVSNGITSLTEALKAYPSDFTWNVLFGWRFYEDWSVKIPREECADHLALMEKALRDVDSSARIVLTGSYRRGAATCGDIDTVLYKPGCDDIWTLSQILEKLVLRLKGMNYIRCPLNLNHALGQEFKPMIETLTHAAGFHESYVSGPKEVLKKFYFGGKLPSNTTHGLSKTEQQVPRLKFEDSLMSESDQNTHCRRVDILLSRWSQLGAVMIYFTGNDDFNKSLRIRATKRGWKLSNNGLYQSNANTEKKDLLIESFDERRIMSLLGVVWCPPEERNIKGYI</sequence>
<dbReference type="Pfam" id="PF14792">
    <property type="entry name" value="DNA_pol_B_palm"/>
    <property type="match status" value="1"/>
</dbReference>
<dbReference type="Gene3D" id="1.10.150.20">
    <property type="entry name" value="5' to 3' exonuclease, C-terminal subdomain"/>
    <property type="match status" value="1"/>
</dbReference>
<dbReference type="InterPro" id="IPR036420">
    <property type="entry name" value="BRCT_dom_sf"/>
</dbReference>
<evidence type="ECO:0000256" key="3">
    <source>
        <dbReference type="ARBA" id="ARBA00004123"/>
    </source>
</evidence>
<dbReference type="InterPro" id="IPR002054">
    <property type="entry name" value="DNA-dir_DNA_pol_X"/>
</dbReference>
<dbReference type="Pfam" id="PF14716">
    <property type="entry name" value="HHH_8"/>
    <property type="match status" value="1"/>
</dbReference>
<dbReference type="InterPro" id="IPR001357">
    <property type="entry name" value="BRCT_dom"/>
</dbReference>
<comment type="similarity">
    <text evidence="17">Belongs to the DNA polymerase type-X family.</text>
</comment>
<evidence type="ECO:0000256" key="7">
    <source>
        <dbReference type="ARBA" id="ARBA00022723"/>
    </source>
</evidence>
<comment type="function">
    <text evidence="17">DNA polymerase that functions in several pathways of DNA repair. Involved in base excision repair (BER) responsible for repair of lesions that give rise to abasic (AP) sites in DNA. Also contributes to DNA double-strand break repair by non-homologous end joining and homologous recombination. Has both template-dependent and template-independent (terminal transferase) DNA polymerase activities. Has also a 5'-deoxyribose-5-phosphate lyase (dRP lyase) activity.</text>
</comment>
<dbReference type="AlphaFoldDB" id="A0A1G4JL19"/>
<dbReference type="EMBL" id="LT598481">
    <property type="protein sequence ID" value="SCU91165.1"/>
    <property type="molecule type" value="Genomic_DNA"/>
</dbReference>
<evidence type="ECO:0000256" key="5">
    <source>
        <dbReference type="ARBA" id="ARBA00022679"/>
    </source>
</evidence>
<dbReference type="EC" id="2.7.7.7" evidence="17"/>
<protein>
    <recommendedName>
        <fullName evidence="17">DNA polymerase</fullName>
        <ecNumber evidence="17">2.7.7.7</ecNumber>
    </recommendedName>
</protein>
<keyword evidence="5 17" id="KW-0808">Transferase</keyword>